<comment type="caution">
    <text evidence="1">The sequence shown here is derived from an EMBL/GenBank/DDBJ whole genome shotgun (WGS) entry which is preliminary data.</text>
</comment>
<organism evidence="1 2">
    <name type="scientific">Nocardioides simplex</name>
    <name type="common">Arthrobacter simplex</name>
    <dbReference type="NCBI Taxonomy" id="2045"/>
    <lineage>
        <taxon>Bacteria</taxon>
        <taxon>Bacillati</taxon>
        <taxon>Actinomycetota</taxon>
        <taxon>Actinomycetes</taxon>
        <taxon>Propionibacteriales</taxon>
        <taxon>Nocardioidaceae</taxon>
        <taxon>Pimelobacter</taxon>
    </lineage>
</organism>
<dbReference type="SMART" id="SM00855">
    <property type="entry name" value="PGAM"/>
    <property type="match status" value="1"/>
</dbReference>
<evidence type="ECO:0000313" key="2">
    <source>
        <dbReference type="Proteomes" id="UP000449906"/>
    </source>
</evidence>
<dbReference type="InterPro" id="IPR029033">
    <property type="entry name" value="His_PPase_superfam"/>
</dbReference>
<accession>A0A7J5DZZ8</accession>
<dbReference type="CDD" id="cd07067">
    <property type="entry name" value="HP_PGM_like"/>
    <property type="match status" value="1"/>
</dbReference>
<dbReference type="Gene3D" id="3.40.50.1240">
    <property type="entry name" value="Phosphoglycerate mutase-like"/>
    <property type="match status" value="1"/>
</dbReference>
<dbReference type="RefSeq" id="WP_151578978.1">
    <property type="nucleotide sequence ID" value="NZ_WBVM01000001.1"/>
</dbReference>
<dbReference type="Pfam" id="PF00300">
    <property type="entry name" value="His_Phos_1"/>
    <property type="match status" value="1"/>
</dbReference>
<name>A0A7J5DZZ8_NOCSI</name>
<reference evidence="1 2" key="1">
    <citation type="submission" date="2019-09" db="EMBL/GenBank/DDBJ databases">
        <title>Pimelobacter sp. isolated from Paulinella.</title>
        <authorList>
            <person name="Jeong S.E."/>
        </authorList>
    </citation>
    <scope>NUCLEOTIDE SEQUENCE [LARGE SCALE GENOMIC DNA]</scope>
    <source>
        <strain evidence="1 2">Pch-N</strain>
    </source>
</reference>
<dbReference type="SUPFAM" id="SSF53254">
    <property type="entry name" value="Phosphoglycerate mutase-like"/>
    <property type="match status" value="1"/>
</dbReference>
<gene>
    <name evidence="1" type="ORF">F9L07_06325</name>
</gene>
<proteinExistence type="predicted"/>
<sequence length="170" mass="17529">MENQRLLVVVRHAKAEPFAASDVERVLTDRGRADGAALGAWLAGQGASPGVAYVSYAARTRETWQVVAEAAGWTIQPQIDGNLYGTDEDGVLELVHTTPDDVGTVVVIGHNPTVGTLAQLLDDGEGPATGAVATEGFPTAAAAVFAVPGAWTDVEPMAARLAAFHVGRGA</sequence>
<dbReference type="Proteomes" id="UP000449906">
    <property type="component" value="Unassembled WGS sequence"/>
</dbReference>
<protein>
    <submittedName>
        <fullName evidence="1">Histidine phosphatase family protein</fullName>
    </submittedName>
</protein>
<evidence type="ECO:0000313" key="1">
    <source>
        <dbReference type="EMBL" id="KAB2811498.1"/>
    </source>
</evidence>
<dbReference type="EMBL" id="WBVM01000001">
    <property type="protein sequence ID" value="KAB2811498.1"/>
    <property type="molecule type" value="Genomic_DNA"/>
</dbReference>
<dbReference type="InterPro" id="IPR013078">
    <property type="entry name" value="His_Pase_superF_clade-1"/>
</dbReference>
<dbReference type="AlphaFoldDB" id="A0A7J5DZZ8"/>